<dbReference type="SUPFAM" id="SSF117281">
    <property type="entry name" value="Kelch motif"/>
    <property type="match status" value="1"/>
</dbReference>
<name>A0A6G0YB99_APHCR</name>
<dbReference type="Gene3D" id="1.25.40.420">
    <property type="match status" value="1"/>
</dbReference>
<dbReference type="Proteomes" id="UP000478052">
    <property type="component" value="Unassembled WGS sequence"/>
</dbReference>
<organism evidence="5 6">
    <name type="scientific">Aphis craccivora</name>
    <name type="common">Cowpea aphid</name>
    <dbReference type="NCBI Taxonomy" id="307492"/>
    <lineage>
        <taxon>Eukaryota</taxon>
        <taxon>Metazoa</taxon>
        <taxon>Ecdysozoa</taxon>
        <taxon>Arthropoda</taxon>
        <taxon>Hexapoda</taxon>
        <taxon>Insecta</taxon>
        <taxon>Pterygota</taxon>
        <taxon>Neoptera</taxon>
        <taxon>Paraneoptera</taxon>
        <taxon>Hemiptera</taxon>
        <taxon>Sternorrhyncha</taxon>
        <taxon>Aphidomorpha</taxon>
        <taxon>Aphidoidea</taxon>
        <taxon>Aphididae</taxon>
        <taxon>Aphidini</taxon>
        <taxon>Aphis</taxon>
        <taxon>Aphis</taxon>
    </lineage>
</organism>
<dbReference type="Gene3D" id="2.120.10.80">
    <property type="entry name" value="Kelch-type beta propeller"/>
    <property type="match status" value="1"/>
</dbReference>
<dbReference type="InterPro" id="IPR011333">
    <property type="entry name" value="SKP1/BTB/POZ_sf"/>
</dbReference>
<reference evidence="5 6" key="1">
    <citation type="submission" date="2019-08" db="EMBL/GenBank/DDBJ databases">
        <title>Whole genome of Aphis craccivora.</title>
        <authorList>
            <person name="Voronova N.V."/>
            <person name="Shulinski R.S."/>
            <person name="Bandarenka Y.V."/>
            <person name="Zhorov D.G."/>
            <person name="Warner D."/>
        </authorList>
    </citation>
    <scope>NUCLEOTIDE SEQUENCE [LARGE SCALE GENOMIC DNA]</scope>
    <source>
        <strain evidence="5">180601</strain>
        <tissue evidence="5">Whole Body</tissue>
    </source>
</reference>
<dbReference type="OrthoDB" id="10027872at2759"/>
<evidence type="ECO:0000256" key="3">
    <source>
        <dbReference type="ARBA" id="ARBA00023203"/>
    </source>
</evidence>
<keyword evidence="6" id="KW-1185">Reference proteome</keyword>
<dbReference type="PANTHER" id="PTHR24412:SF489">
    <property type="entry name" value="RING FINGER DOMAIN AND KELCH REPEAT-CONTAINING PROTEIN DDB_G0271372"/>
    <property type="match status" value="1"/>
</dbReference>
<dbReference type="SMART" id="SM00225">
    <property type="entry name" value="BTB"/>
    <property type="match status" value="1"/>
</dbReference>
<evidence type="ECO:0000256" key="2">
    <source>
        <dbReference type="ARBA" id="ARBA00022737"/>
    </source>
</evidence>
<feature type="domain" description="BTB" evidence="4">
    <location>
        <begin position="15"/>
        <end position="88"/>
    </location>
</feature>
<dbReference type="SMART" id="SM00875">
    <property type="entry name" value="BACK"/>
    <property type="match status" value="1"/>
</dbReference>
<dbReference type="EMBL" id="VUJU01004976">
    <property type="protein sequence ID" value="KAF0752670.1"/>
    <property type="molecule type" value="Genomic_DNA"/>
</dbReference>
<dbReference type="InterPro" id="IPR000210">
    <property type="entry name" value="BTB/POZ_dom"/>
</dbReference>
<dbReference type="AlphaFoldDB" id="A0A6G0YB99"/>
<dbReference type="Pfam" id="PF00651">
    <property type="entry name" value="BTB"/>
    <property type="match status" value="1"/>
</dbReference>
<feature type="non-terminal residue" evidence="5">
    <location>
        <position position="602"/>
    </location>
</feature>
<dbReference type="InterPro" id="IPR015915">
    <property type="entry name" value="Kelch-typ_b-propeller"/>
</dbReference>
<proteinExistence type="predicted"/>
<dbReference type="InterPro" id="IPR011705">
    <property type="entry name" value="BACK"/>
</dbReference>
<evidence type="ECO:0000256" key="1">
    <source>
        <dbReference type="ARBA" id="ARBA00022441"/>
    </source>
</evidence>
<dbReference type="SUPFAM" id="SSF54695">
    <property type="entry name" value="POZ domain"/>
    <property type="match status" value="1"/>
</dbReference>
<keyword evidence="3" id="KW-0009">Actin-binding</keyword>
<protein>
    <submittedName>
        <fullName evidence="5">Kelch-like protein 8</fullName>
    </submittedName>
</protein>
<evidence type="ECO:0000313" key="5">
    <source>
        <dbReference type="EMBL" id="KAF0752670.1"/>
    </source>
</evidence>
<dbReference type="Pfam" id="PF07707">
    <property type="entry name" value="BACK"/>
    <property type="match status" value="1"/>
</dbReference>
<dbReference type="PANTHER" id="PTHR24412">
    <property type="entry name" value="KELCH PROTEIN"/>
    <property type="match status" value="1"/>
</dbReference>
<dbReference type="Gene3D" id="3.30.710.10">
    <property type="entry name" value="Potassium Channel Kv1.1, Chain A"/>
    <property type="match status" value="1"/>
</dbReference>
<evidence type="ECO:0000313" key="6">
    <source>
        <dbReference type="Proteomes" id="UP000478052"/>
    </source>
</evidence>
<keyword evidence="1" id="KW-0880">Kelch repeat</keyword>
<sequence>MEKFNIEEIDIDDQSEVTIHFDDDFYVEINKSYLIENSAYFQAMFSGRYIESQIGHRIHIKVSIDDISHIGFMKVIDSLESNQVIFNGLEDLLLILEVSQLLQFSFIIFQSTKVIEEKYLFTINAVNIFPKVSKLRLKNLLDKAHAYILYNFTTILRKNKVGFLKLNEHDLHLLLKNINLNVENEKEVFDLIMDWCSTNNNYNFEYELAVNCVYFKRMTQEQLKYCISKTKNIYLQNAIKMFIDFTKNNQNTVSLIKPIRCIPHVLCAVKNEEDGHAFMYRWDWGIRQFVKFLKLDPLPVDTTGYQVIIKDLDIYVLSGKISTIVYGTRMWNEDTWKYNLLTEQWKRLIDCKPFPRHHGVGYFCGDNLVLLGGVTKDRLANEVIEYYAYVKESDSLDYVTHKPLPGNDLIQTSVHQKLFVTLEYKGNLVLIAKSQEPLCLYLTIDPSDKSVQNWSTCTIHLSEVVICGSTYNETVYILAYNRERIISLHSYCPMNEFCQKLKSFTIKYDERTTMCAFNVDKVMVFKDDTLEYYSLGDIIIMEYKIQLNSFHSDYLLSVPIVQFKFMKLCDDTNKNIKLFTKNDFYVHSAILVLSTTECDAQL</sequence>
<keyword evidence="2" id="KW-0677">Repeat</keyword>
<accession>A0A6G0YB99</accession>
<dbReference type="PROSITE" id="PS50097">
    <property type="entry name" value="BTB"/>
    <property type="match status" value="1"/>
</dbReference>
<gene>
    <name evidence="5" type="ORF">FWK35_00026119</name>
</gene>
<comment type="caution">
    <text evidence="5">The sequence shown here is derived from an EMBL/GenBank/DDBJ whole genome shotgun (WGS) entry which is preliminary data.</text>
</comment>
<evidence type="ECO:0000259" key="4">
    <source>
        <dbReference type="PROSITE" id="PS50097"/>
    </source>
</evidence>